<dbReference type="Pfam" id="PF01904">
    <property type="entry name" value="DUF72"/>
    <property type="match status" value="1"/>
</dbReference>
<name>A0ABY4SV48_9CAUL</name>
<dbReference type="InterPro" id="IPR002763">
    <property type="entry name" value="DUF72"/>
</dbReference>
<keyword evidence="2" id="KW-1185">Reference proteome</keyword>
<sequence length="244" mass="26736">MPELRLGTAGWSVPREVAERFAGPGTHLERYARTMNAVEINSSFYRPHRRATYARWAASTPPDFRFAVKTPRVLTQEQRLREPEAGLDRFASEVEGLGDRLGAVLVQTPPSLVFDEADATRFFDAAAARLPVPIACEPRHASWFAPEVDAWLKDRRIARVAADPAPVSGAGAPGGWRGLTYIRLHGAPRIYYSAYSPETLAATAERLRREAADAPTWCVFDNTAAGHALPNALTVMAASGQEPK</sequence>
<dbReference type="InterPro" id="IPR036520">
    <property type="entry name" value="UPF0759_sf"/>
</dbReference>
<dbReference type="PANTHER" id="PTHR30348">
    <property type="entry name" value="UNCHARACTERIZED PROTEIN YECE"/>
    <property type="match status" value="1"/>
</dbReference>
<evidence type="ECO:0000313" key="2">
    <source>
        <dbReference type="Proteomes" id="UP001055429"/>
    </source>
</evidence>
<dbReference type="SUPFAM" id="SSF117396">
    <property type="entry name" value="TM1631-like"/>
    <property type="match status" value="1"/>
</dbReference>
<dbReference type="RefSeq" id="WP_250202466.1">
    <property type="nucleotide sequence ID" value="NZ_CP097298.1"/>
</dbReference>
<dbReference type="Proteomes" id="UP001055429">
    <property type="component" value="Chromosome"/>
</dbReference>
<accession>A0ABY4SV48</accession>
<organism evidence="1 2">
    <name type="scientific">Brevundimonas albigilva</name>
    <dbReference type="NCBI Taxonomy" id="1312364"/>
    <lineage>
        <taxon>Bacteria</taxon>
        <taxon>Pseudomonadati</taxon>
        <taxon>Pseudomonadota</taxon>
        <taxon>Alphaproteobacteria</taxon>
        <taxon>Caulobacterales</taxon>
        <taxon>Caulobacteraceae</taxon>
        <taxon>Brevundimonas</taxon>
    </lineage>
</organism>
<evidence type="ECO:0000313" key="1">
    <source>
        <dbReference type="EMBL" id="URI16585.1"/>
    </source>
</evidence>
<dbReference type="PANTHER" id="PTHR30348:SF14">
    <property type="entry name" value="BLR8050 PROTEIN"/>
    <property type="match status" value="1"/>
</dbReference>
<reference evidence="1" key="1">
    <citation type="submission" date="2022-05" db="EMBL/GenBank/DDBJ databases">
        <title>Brevundimonas albigilva TT17 genome sequence.</title>
        <authorList>
            <person name="Lee K."/>
            <person name="Son H."/>
        </authorList>
    </citation>
    <scope>NUCLEOTIDE SEQUENCE</scope>
    <source>
        <strain evidence="1">TT17</strain>
    </source>
</reference>
<dbReference type="Gene3D" id="3.20.20.410">
    <property type="entry name" value="Protein of unknown function UPF0759"/>
    <property type="match status" value="1"/>
</dbReference>
<gene>
    <name evidence="1" type="ORF">M8231_06315</name>
</gene>
<dbReference type="EMBL" id="CP097649">
    <property type="protein sequence ID" value="URI16585.1"/>
    <property type="molecule type" value="Genomic_DNA"/>
</dbReference>
<proteinExistence type="predicted"/>
<protein>
    <submittedName>
        <fullName evidence="1">DUF72 domain-containing protein</fullName>
    </submittedName>
</protein>